<dbReference type="Pfam" id="PF12915">
    <property type="entry name" value="DUF3833"/>
    <property type="match status" value="1"/>
</dbReference>
<evidence type="ECO:0000256" key="1">
    <source>
        <dbReference type="SAM" id="SignalP"/>
    </source>
</evidence>
<gene>
    <name evidence="2" type="ORF">DSLASN_09750</name>
</gene>
<evidence type="ECO:0000313" key="3">
    <source>
        <dbReference type="Proteomes" id="UP001320148"/>
    </source>
</evidence>
<accession>A0ABM7PE37</accession>
<name>A0ABM7PE37_9BACT</name>
<keyword evidence="1" id="KW-0732">Signal</keyword>
<dbReference type="PROSITE" id="PS51257">
    <property type="entry name" value="PROKAR_LIPOPROTEIN"/>
    <property type="match status" value="1"/>
</dbReference>
<dbReference type="InterPro" id="IPR024409">
    <property type="entry name" value="DUF3833"/>
</dbReference>
<dbReference type="Proteomes" id="UP001320148">
    <property type="component" value="Chromosome"/>
</dbReference>
<sequence>MKRCRNFLLMALPAFIMLSGCSTGKVSDYEGRTPVLIPETFFDGQLTAHGVVKNRAGEVIRYFNAEMKGHWKGSVGTLEEDFVFDDGERQRRVWTLTRQDDRHYVGTAGDVIGEAKGEIAGNSMFLDYVLDVPYGDGTIHLSIDDRMYLVNPTTIVNESEMTKFGLRVGEVLLVIQKK</sequence>
<dbReference type="EMBL" id="AP024488">
    <property type="protein sequence ID" value="BCS95343.1"/>
    <property type="molecule type" value="Genomic_DNA"/>
</dbReference>
<evidence type="ECO:0000313" key="2">
    <source>
        <dbReference type="EMBL" id="BCS95343.1"/>
    </source>
</evidence>
<evidence type="ECO:0008006" key="4">
    <source>
        <dbReference type="Google" id="ProtNLM"/>
    </source>
</evidence>
<feature type="chain" id="PRO_5046293882" description="Lipoprotein" evidence="1">
    <location>
        <begin position="25"/>
        <end position="178"/>
    </location>
</feature>
<keyword evidence="3" id="KW-1185">Reference proteome</keyword>
<proteinExistence type="predicted"/>
<reference evidence="2 3" key="1">
    <citation type="submission" date="2021-02" db="EMBL/GenBank/DDBJ databases">
        <title>Complete genome of Desulfoluna sp. strain ASN36.</title>
        <authorList>
            <person name="Takahashi A."/>
            <person name="Kojima H."/>
            <person name="Fukui M."/>
        </authorList>
    </citation>
    <scope>NUCLEOTIDE SEQUENCE [LARGE SCALE GENOMIC DNA]</scope>
    <source>
        <strain evidence="2 3">ASN36</strain>
    </source>
</reference>
<dbReference type="RefSeq" id="WP_236891601.1">
    <property type="nucleotide sequence ID" value="NZ_AP024488.1"/>
</dbReference>
<feature type="signal peptide" evidence="1">
    <location>
        <begin position="1"/>
        <end position="24"/>
    </location>
</feature>
<organism evidence="2 3">
    <name type="scientific">Desulfoluna limicola</name>
    <dbReference type="NCBI Taxonomy" id="2810562"/>
    <lineage>
        <taxon>Bacteria</taxon>
        <taxon>Pseudomonadati</taxon>
        <taxon>Thermodesulfobacteriota</taxon>
        <taxon>Desulfobacteria</taxon>
        <taxon>Desulfobacterales</taxon>
        <taxon>Desulfolunaceae</taxon>
        <taxon>Desulfoluna</taxon>
    </lineage>
</organism>
<protein>
    <recommendedName>
        <fullName evidence="4">Lipoprotein</fullName>
    </recommendedName>
</protein>